<dbReference type="EMBL" id="JRPK02000009">
    <property type="protein sequence ID" value="TLD98642.1"/>
    <property type="molecule type" value="Genomic_DNA"/>
</dbReference>
<sequence length="63" mass="7557">MKSRSQTFRIFILKTCLKDSQEFIHNIKIQIRFYCGIKAEISFRKAIYYNAIKKIHCQKTNQA</sequence>
<evidence type="ECO:0000313" key="1">
    <source>
        <dbReference type="EMBL" id="TLD98642.1"/>
    </source>
</evidence>
<evidence type="ECO:0000313" key="2">
    <source>
        <dbReference type="Proteomes" id="UP000029861"/>
    </source>
</evidence>
<reference evidence="1 2" key="1">
    <citation type="journal article" date="2014" name="Genome Announc.">
        <title>Draft genome sequences of eight enterohepatic helicobacter species isolated from both laboratory and wild rodents.</title>
        <authorList>
            <person name="Sheh A."/>
            <person name="Shen Z."/>
            <person name="Fox J.G."/>
        </authorList>
    </citation>
    <scope>NUCLEOTIDE SEQUENCE [LARGE SCALE GENOMIC DNA]</scope>
    <source>
        <strain evidence="1 2">ATCC 49310</strain>
    </source>
</reference>
<accession>A0A4V6I343</accession>
<dbReference type="AlphaFoldDB" id="A0A4V6I343"/>
<dbReference type="Proteomes" id="UP000029861">
    <property type="component" value="Unassembled WGS sequence"/>
</dbReference>
<comment type="caution">
    <text evidence="1">The sequence shown here is derived from an EMBL/GenBank/DDBJ whole genome shotgun (WGS) entry which is preliminary data.</text>
</comment>
<organism evidence="1 2">
    <name type="scientific">Helicobacter trogontum</name>
    <dbReference type="NCBI Taxonomy" id="50960"/>
    <lineage>
        <taxon>Bacteria</taxon>
        <taxon>Pseudomonadati</taxon>
        <taxon>Campylobacterota</taxon>
        <taxon>Epsilonproteobacteria</taxon>
        <taxon>Campylobacterales</taxon>
        <taxon>Helicobacteraceae</taxon>
        <taxon>Helicobacter</taxon>
    </lineage>
</organism>
<protein>
    <submittedName>
        <fullName evidence="1">Uncharacterized protein</fullName>
    </submittedName>
</protein>
<proteinExistence type="predicted"/>
<dbReference type="RefSeq" id="WP_104717888.1">
    <property type="nucleotide sequence ID" value="NZ_FZND01000011.1"/>
</dbReference>
<gene>
    <name evidence="1" type="ORF">LS80_004140</name>
</gene>
<name>A0A4V6I343_9HELI</name>